<dbReference type="PANTHER" id="PTHR37017:SF11">
    <property type="entry name" value="ESTERASE_LIPASE_THIOESTERASE DOMAIN-CONTAINING PROTEIN"/>
    <property type="match status" value="1"/>
</dbReference>
<protein>
    <recommendedName>
        <fullName evidence="1">AB hydrolase-1 domain-containing protein</fullName>
    </recommendedName>
</protein>
<dbReference type="InterPro" id="IPR052897">
    <property type="entry name" value="Sec-Metab_Biosynth_Hydrolase"/>
</dbReference>
<accession>A0AAW1NVE6</accession>
<dbReference type="InterPro" id="IPR000073">
    <property type="entry name" value="AB_hydrolase_1"/>
</dbReference>
<dbReference type="EMBL" id="JALJOQ010000118">
    <property type="protein sequence ID" value="KAK9796253.1"/>
    <property type="molecule type" value="Genomic_DNA"/>
</dbReference>
<dbReference type="SUPFAM" id="SSF53474">
    <property type="entry name" value="alpha/beta-Hydrolases"/>
    <property type="match status" value="1"/>
</dbReference>
<dbReference type="AlphaFoldDB" id="A0AAW1NVE6"/>
<comment type="caution">
    <text evidence="2">The sequence shown here is derived from an EMBL/GenBank/DDBJ whole genome shotgun (WGS) entry which is preliminary data.</text>
</comment>
<keyword evidence="3" id="KW-1185">Reference proteome</keyword>
<dbReference type="InterPro" id="IPR029058">
    <property type="entry name" value="AB_hydrolase_fold"/>
</dbReference>
<name>A0AAW1NVE6_9CHLO</name>
<gene>
    <name evidence="2" type="ORF">WJX73_004408</name>
</gene>
<dbReference type="PANTHER" id="PTHR37017">
    <property type="entry name" value="AB HYDROLASE-1 DOMAIN-CONTAINING PROTEIN-RELATED"/>
    <property type="match status" value="1"/>
</dbReference>
<organism evidence="2 3">
    <name type="scientific">Symbiochloris irregularis</name>
    <dbReference type="NCBI Taxonomy" id="706552"/>
    <lineage>
        <taxon>Eukaryota</taxon>
        <taxon>Viridiplantae</taxon>
        <taxon>Chlorophyta</taxon>
        <taxon>core chlorophytes</taxon>
        <taxon>Trebouxiophyceae</taxon>
        <taxon>Trebouxiales</taxon>
        <taxon>Trebouxiaceae</taxon>
        <taxon>Symbiochloris</taxon>
    </lineage>
</organism>
<feature type="domain" description="AB hydrolase-1" evidence="1">
    <location>
        <begin position="5"/>
        <end position="237"/>
    </location>
</feature>
<proteinExistence type="predicted"/>
<evidence type="ECO:0000313" key="3">
    <source>
        <dbReference type="Proteomes" id="UP001465755"/>
    </source>
</evidence>
<evidence type="ECO:0000259" key="1">
    <source>
        <dbReference type="Pfam" id="PF12697"/>
    </source>
</evidence>
<reference evidence="2 3" key="1">
    <citation type="journal article" date="2024" name="Nat. Commun.">
        <title>Phylogenomics reveals the evolutionary origins of lichenization in chlorophyte algae.</title>
        <authorList>
            <person name="Puginier C."/>
            <person name="Libourel C."/>
            <person name="Otte J."/>
            <person name="Skaloud P."/>
            <person name="Haon M."/>
            <person name="Grisel S."/>
            <person name="Petersen M."/>
            <person name="Berrin J.G."/>
            <person name="Delaux P.M."/>
            <person name="Dal Grande F."/>
            <person name="Keller J."/>
        </authorList>
    </citation>
    <scope>NUCLEOTIDE SEQUENCE [LARGE SCALE GENOMIC DNA]</scope>
    <source>
        <strain evidence="2 3">SAG 2036</strain>
    </source>
</reference>
<evidence type="ECO:0000313" key="2">
    <source>
        <dbReference type="EMBL" id="KAK9796253.1"/>
    </source>
</evidence>
<dbReference type="Proteomes" id="UP001465755">
    <property type="component" value="Unassembled WGS sequence"/>
</dbReference>
<dbReference type="Pfam" id="PF12697">
    <property type="entry name" value="Abhydrolase_6"/>
    <property type="match status" value="1"/>
</dbReference>
<sequence>MNASVVFVHGAWHTPECFDPVRLHLQKRGVETAAVELPSCGPQLASIEADVAAVRSKIAALAEAGQDIVMVMHSYGGKVGSWAVRGLSKADRSAAGKQGGIVHLLYLSSLMLPEDGRDFGVNAGTPKFGINADGGMELTDPVPYLYHDLDPDQQAHWATKLRLWNAKTLGPAPEGAAYLGHLHVPGTYLVCENDQAIPAELQRKYIEAANQAGGQIKSVVCDSAHCPQLKYPELVVKLILDEVQS</sequence>
<dbReference type="Gene3D" id="3.40.50.1820">
    <property type="entry name" value="alpha/beta hydrolase"/>
    <property type="match status" value="1"/>
</dbReference>